<protein>
    <submittedName>
        <fullName evidence="2">Uncharacterized protein</fullName>
    </submittedName>
</protein>
<dbReference type="AlphaFoldDB" id="A0A369J3Z2"/>
<comment type="caution">
    <text evidence="2">The sequence shown here is derived from an EMBL/GenBank/DDBJ whole genome shotgun (WGS) entry which is preliminary data.</text>
</comment>
<gene>
    <name evidence="2" type="ORF">Hypma_002383</name>
</gene>
<keyword evidence="3" id="KW-1185">Reference proteome</keyword>
<evidence type="ECO:0000256" key="1">
    <source>
        <dbReference type="SAM" id="MobiDB-lite"/>
    </source>
</evidence>
<feature type="region of interest" description="Disordered" evidence="1">
    <location>
        <begin position="469"/>
        <end position="494"/>
    </location>
</feature>
<sequence length="609" mass="68940">MLRKPSEVLNSLGSLHDAETFHHILREHVFPFLDKLPTEQTASLVEALEDAEDDLAGASLINFDERSTSISKGIKELKRHVKSDWKEGYEEQAEMMTEIVEEMAGWIPDLWTAGVEQGTEHLLVHKSLKFCKSSLGALANTHSRSNFSDLDSPDIVVEDANGKVVYKNEHGSTEHAVLWVWRDLLLSAIVRVQGTSLAEKLVADLESLDLASEMLDRLEEEITDPPRATKFPKYGSEEYKKVDWAAEEERNLLMNAHLSPEMRAAIPKVKALFVAGGVAKFEIEPTEDVYSSIVYANPNLRDRLLSVAKAHFLTPKDRWTSISSGFGVFQRAGADLELLQLLDLANTPERRFLTDDKTQQAAISYLSGRSPDIRSKTRLHLERGLSQVAALTIQEIKRVFPTLPDAWRYLKDQLDKGKITPAVPDEPSPKRPKPNAPSYGYRSSGILPRDPDPTRDPILKIFISKAGWTPAEERDDSEEEEEEDDYRDFDEQRYNDNTYESPAEKQDIPLAFITVLQEWVGVLNRWPDIPEREAIKESVRATFEDGKYFFDVDGVADKLARRCDYGASEPCRQRLGRAIRELYCAFAKESGEKERMKKDMPSGLSFVVV</sequence>
<dbReference type="InParanoid" id="A0A369J3Z2"/>
<proteinExistence type="predicted"/>
<feature type="region of interest" description="Disordered" evidence="1">
    <location>
        <begin position="418"/>
        <end position="453"/>
    </location>
</feature>
<dbReference type="OrthoDB" id="3011085at2759"/>
<dbReference type="Proteomes" id="UP000076154">
    <property type="component" value="Unassembled WGS sequence"/>
</dbReference>
<feature type="compositionally biased region" description="Acidic residues" evidence="1">
    <location>
        <begin position="473"/>
        <end position="488"/>
    </location>
</feature>
<evidence type="ECO:0000313" key="2">
    <source>
        <dbReference type="EMBL" id="RDB16759.1"/>
    </source>
</evidence>
<evidence type="ECO:0000313" key="3">
    <source>
        <dbReference type="Proteomes" id="UP000076154"/>
    </source>
</evidence>
<reference evidence="2" key="1">
    <citation type="submission" date="2018-04" db="EMBL/GenBank/DDBJ databases">
        <title>Whole genome sequencing of Hypsizygus marmoreus.</title>
        <authorList>
            <person name="Choi I.-G."/>
            <person name="Min B."/>
            <person name="Kim J.-G."/>
            <person name="Kim S."/>
            <person name="Oh Y.-L."/>
            <person name="Kong W.-S."/>
            <person name="Park H."/>
            <person name="Jeong J."/>
            <person name="Song E.-S."/>
        </authorList>
    </citation>
    <scope>NUCLEOTIDE SEQUENCE [LARGE SCALE GENOMIC DNA]</scope>
    <source>
        <strain evidence="2">51987-8</strain>
    </source>
</reference>
<name>A0A369J3Z2_HYPMA</name>
<organism evidence="2 3">
    <name type="scientific">Hypsizygus marmoreus</name>
    <name type="common">White beech mushroom</name>
    <name type="synonym">Agaricus marmoreus</name>
    <dbReference type="NCBI Taxonomy" id="39966"/>
    <lineage>
        <taxon>Eukaryota</taxon>
        <taxon>Fungi</taxon>
        <taxon>Dikarya</taxon>
        <taxon>Basidiomycota</taxon>
        <taxon>Agaricomycotina</taxon>
        <taxon>Agaricomycetes</taxon>
        <taxon>Agaricomycetidae</taxon>
        <taxon>Agaricales</taxon>
        <taxon>Tricholomatineae</taxon>
        <taxon>Lyophyllaceae</taxon>
        <taxon>Hypsizygus</taxon>
    </lineage>
</organism>
<accession>A0A369J3Z2</accession>
<dbReference type="EMBL" id="LUEZ02000122">
    <property type="protein sequence ID" value="RDB16759.1"/>
    <property type="molecule type" value="Genomic_DNA"/>
</dbReference>